<evidence type="ECO:0000313" key="1">
    <source>
        <dbReference type="EMBL" id="PRY29560.1"/>
    </source>
</evidence>
<name>A0A2T0S818_9ACTN</name>
<gene>
    <name evidence="1" type="ORF">CLV70_106281</name>
</gene>
<comment type="caution">
    <text evidence="1">The sequence shown here is derived from an EMBL/GenBank/DDBJ whole genome shotgun (WGS) entry which is preliminary data.</text>
</comment>
<accession>A0A2T0S818</accession>
<dbReference type="Proteomes" id="UP000239209">
    <property type="component" value="Unassembled WGS sequence"/>
</dbReference>
<protein>
    <submittedName>
        <fullName evidence="1">Uncharacterized protein</fullName>
    </submittedName>
</protein>
<dbReference type="AlphaFoldDB" id="A0A2T0S818"/>
<keyword evidence="2" id="KW-1185">Reference proteome</keyword>
<organism evidence="1 2">
    <name type="scientific">Pseudosporangium ferrugineum</name>
    <dbReference type="NCBI Taxonomy" id="439699"/>
    <lineage>
        <taxon>Bacteria</taxon>
        <taxon>Bacillati</taxon>
        <taxon>Actinomycetota</taxon>
        <taxon>Actinomycetes</taxon>
        <taxon>Micromonosporales</taxon>
        <taxon>Micromonosporaceae</taxon>
        <taxon>Pseudosporangium</taxon>
    </lineage>
</organism>
<sequence>MLAVVLVVAGLAIGALLRSPDGSSTSVTTVAATAANDGTGASLSISATQREGGGVTIHATVNGLKAAKAYRLYAVTTDGQEFSLQNWTSDGKVQELSGGADVSLGALSYFTVVQAGAGRVVSAYLTSAEQPAPTAS</sequence>
<dbReference type="EMBL" id="PVZG01000006">
    <property type="protein sequence ID" value="PRY29560.1"/>
    <property type="molecule type" value="Genomic_DNA"/>
</dbReference>
<proteinExistence type="predicted"/>
<reference evidence="1 2" key="1">
    <citation type="submission" date="2018-03" db="EMBL/GenBank/DDBJ databases">
        <title>Genomic Encyclopedia of Archaeal and Bacterial Type Strains, Phase II (KMG-II): from individual species to whole genera.</title>
        <authorList>
            <person name="Goeker M."/>
        </authorList>
    </citation>
    <scope>NUCLEOTIDE SEQUENCE [LARGE SCALE GENOMIC DNA]</scope>
    <source>
        <strain evidence="1 2">DSM 45348</strain>
    </source>
</reference>
<evidence type="ECO:0000313" key="2">
    <source>
        <dbReference type="Proteomes" id="UP000239209"/>
    </source>
</evidence>